<gene>
    <name evidence="13" type="ORF">HaLaN_13571</name>
</gene>
<dbReference type="InterPro" id="IPR018108">
    <property type="entry name" value="MCP_transmembrane"/>
</dbReference>
<comment type="subcellular location">
    <subcellularLocation>
        <location evidence="1">Mitochondrion inner membrane</location>
        <topology evidence="1">Multi-pass membrane protein</topology>
    </subcellularLocation>
</comment>
<evidence type="ECO:0000256" key="1">
    <source>
        <dbReference type="ARBA" id="ARBA00004448"/>
    </source>
</evidence>
<feature type="repeat" description="Solcar" evidence="11">
    <location>
        <begin position="149"/>
        <end position="233"/>
    </location>
</feature>
<evidence type="ECO:0000256" key="6">
    <source>
        <dbReference type="ARBA" id="ARBA00022792"/>
    </source>
</evidence>
<comment type="caution">
    <text evidence="13">The sequence shown here is derived from an EMBL/GenBank/DDBJ whole genome shotgun (WGS) entry which is preliminary data.</text>
</comment>
<dbReference type="GO" id="GO:0005743">
    <property type="term" value="C:mitochondrial inner membrane"/>
    <property type="evidence" value="ECO:0007669"/>
    <property type="project" value="UniProtKB-SubCell"/>
</dbReference>
<dbReference type="GO" id="GO:1990547">
    <property type="term" value="P:mitochondrial phosphate ion transmembrane transport"/>
    <property type="evidence" value="ECO:0007669"/>
    <property type="project" value="InterPro"/>
</dbReference>
<dbReference type="GO" id="GO:0005315">
    <property type="term" value="F:phosphate transmembrane transporter activity"/>
    <property type="evidence" value="ECO:0007669"/>
    <property type="project" value="InterPro"/>
</dbReference>
<evidence type="ECO:0000256" key="12">
    <source>
        <dbReference type="RuleBase" id="RU000488"/>
    </source>
</evidence>
<reference evidence="13 14" key="1">
    <citation type="submission" date="2020-02" db="EMBL/GenBank/DDBJ databases">
        <title>Draft genome sequence of Haematococcus lacustris strain NIES-144.</title>
        <authorList>
            <person name="Morimoto D."/>
            <person name="Nakagawa S."/>
            <person name="Yoshida T."/>
            <person name="Sawayama S."/>
        </authorList>
    </citation>
    <scope>NUCLEOTIDE SEQUENCE [LARGE SCALE GENOMIC DNA]</scope>
    <source>
        <strain evidence="13 14">NIES-144</strain>
    </source>
</reference>
<dbReference type="SUPFAM" id="SSF103506">
    <property type="entry name" value="Mitochondrial carrier"/>
    <property type="match status" value="1"/>
</dbReference>
<dbReference type="InterPro" id="IPR023395">
    <property type="entry name" value="MCP_dom_sf"/>
</dbReference>
<accession>A0A699Z642</accession>
<dbReference type="Proteomes" id="UP000485058">
    <property type="component" value="Unassembled WGS sequence"/>
</dbReference>
<evidence type="ECO:0000256" key="2">
    <source>
        <dbReference type="ARBA" id="ARBA00006375"/>
    </source>
</evidence>
<keyword evidence="3 12" id="KW-0813">Transport</keyword>
<dbReference type="PROSITE" id="PS50920">
    <property type="entry name" value="SOLCAR"/>
    <property type="match status" value="3"/>
</dbReference>
<feature type="repeat" description="Solcar" evidence="11">
    <location>
        <begin position="250"/>
        <end position="329"/>
    </location>
</feature>
<evidence type="ECO:0000256" key="9">
    <source>
        <dbReference type="ARBA" id="ARBA00023128"/>
    </source>
</evidence>
<dbReference type="FunFam" id="1.50.40.10:FF:000005">
    <property type="entry name" value="Mitochondrial phosphate carrier protein 2"/>
    <property type="match status" value="1"/>
</dbReference>
<keyword evidence="6" id="KW-0999">Mitochondrion inner membrane</keyword>
<dbReference type="AlphaFoldDB" id="A0A699Z642"/>
<dbReference type="PANTHER" id="PTHR45671:SF10">
    <property type="entry name" value="SOLUTE CARRIER FAMILY 25 MEMBER 3"/>
    <property type="match status" value="1"/>
</dbReference>
<keyword evidence="7" id="KW-0809">Transit peptide</keyword>
<keyword evidence="10 11" id="KW-0472">Membrane</keyword>
<feature type="non-terminal residue" evidence="13">
    <location>
        <position position="367"/>
    </location>
</feature>
<proteinExistence type="inferred from homology"/>
<evidence type="ECO:0000256" key="3">
    <source>
        <dbReference type="ARBA" id="ARBA00022448"/>
    </source>
</evidence>
<keyword evidence="9" id="KW-0496">Mitochondrion</keyword>
<comment type="similarity">
    <text evidence="2 12">Belongs to the mitochondrial carrier (TC 2.A.29) family.</text>
</comment>
<evidence type="ECO:0000313" key="13">
    <source>
        <dbReference type="EMBL" id="GFH17035.1"/>
    </source>
</evidence>
<dbReference type="PANTHER" id="PTHR45671">
    <property type="entry name" value="SOLUTE CARRIER FAMILY 25 (MITOCHONDRIAL CARRIER PHOSPHATE CARRIER), MEMBER 3, LIKE-RELATED-RELATED"/>
    <property type="match status" value="1"/>
</dbReference>
<evidence type="ECO:0000256" key="8">
    <source>
        <dbReference type="ARBA" id="ARBA00022989"/>
    </source>
</evidence>
<feature type="repeat" description="Solcar" evidence="11">
    <location>
        <begin position="52"/>
        <end position="136"/>
    </location>
</feature>
<keyword evidence="5" id="KW-0677">Repeat</keyword>
<keyword evidence="14" id="KW-1185">Reference proteome</keyword>
<evidence type="ECO:0000256" key="10">
    <source>
        <dbReference type="ARBA" id="ARBA00023136"/>
    </source>
</evidence>
<protein>
    <submittedName>
        <fullName evidence="13">Mitochondrial phosphate carrier 1</fullName>
    </submittedName>
</protein>
<evidence type="ECO:0000256" key="5">
    <source>
        <dbReference type="ARBA" id="ARBA00022737"/>
    </source>
</evidence>
<evidence type="ECO:0000256" key="11">
    <source>
        <dbReference type="PROSITE-ProRule" id="PRU00282"/>
    </source>
</evidence>
<dbReference type="EMBL" id="BLLF01001086">
    <property type="protein sequence ID" value="GFH17035.1"/>
    <property type="molecule type" value="Genomic_DNA"/>
</dbReference>
<dbReference type="Pfam" id="PF00153">
    <property type="entry name" value="Mito_carr"/>
    <property type="match status" value="3"/>
</dbReference>
<sequence length="367" mass="38765">MFKVAAQSLGLIAAAENSNMPAPSPSMLASIVAAAPAEAAAPGKIKMYSPIFAYRACVIGGALACGVTHMAVTPLDVVKCNIQVDPKKYGGIGQGFGIVAKEQGMAGLVRGWAPTLLGYGAQGSLKFGLYEYFKKYYSDLAGEELTKKYQNAIYLAGSASAEFFADIALCPFEAVKVKVQTVPGYAKGLTDGFPKFVAQEGVAGLYKGLTPLWGRQIPYTMMKFGAFENTVQALYKYVIPKPKAECSKTEQLGVSFLAGYIAGVFCAVVSHPADNLVSKMNSQKGVPASQIVKDMGWYALCTRGLGLRIIMVGTLTGLQWGIYDAYKVYVGLPTTGSTEPVSEPPADTALAARPAPAARLAYAARLA</sequence>
<keyword evidence="8" id="KW-1133">Transmembrane helix</keyword>
<organism evidence="13 14">
    <name type="scientific">Haematococcus lacustris</name>
    <name type="common">Green alga</name>
    <name type="synonym">Haematococcus pluvialis</name>
    <dbReference type="NCBI Taxonomy" id="44745"/>
    <lineage>
        <taxon>Eukaryota</taxon>
        <taxon>Viridiplantae</taxon>
        <taxon>Chlorophyta</taxon>
        <taxon>core chlorophytes</taxon>
        <taxon>Chlorophyceae</taxon>
        <taxon>CS clade</taxon>
        <taxon>Chlamydomonadales</taxon>
        <taxon>Haematococcaceae</taxon>
        <taxon>Haematococcus</taxon>
    </lineage>
</organism>
<evidence type="ECO:0000313" key="14">
    <source>
        <dbReference type="Proteomes" id="UP000485058"/>
    </source>
</evidence>
<dbReference type="Gene3D" id="1.50.40.10">
    <property type="entry name" value="Mitochondrial carrier domain"/>
    <property type="match status" value="1"/>
</dbReference>
<evidence type="ECO:0000256" key="4">
    <source>
        <dbReference type="ARBA" id="ARBA00022692"/>
    </source>
</evidence>
<keyword evidence="4 11" id="KW-0812">Transmembrane</keyword>
<name>A0A699Z642_HAELA</name>
<dbReference type="InterPro" id="IPR044677">
    <property type="entry name" value="SLC25A3/Pic2/Mir1-like"/>
</dbReference>
<evidence type="ECO:0000256" key="7">
    <source>
        <dbReference type="ARBA" id="ARBA00022946"/>
    </source>
</evidence>